<evidence type="ECO:0000256" key="1">
    <source>
        <dbReference type="SAM" id="Phobius"/>
    </source>
</evidence>
<name>A0A0L8GXP4_OCTBM</name>
<reference evidence="2" key="1">
    <citation type="submission" date="2015-07" db="EMBL/GenBank/DDBJ databases">
        <title>MeaNS - Measles Nucleotide Surveillance Program.</title>
        <authorList>
            <person name="Tran T."/>
            <person name="Druce J."/>
        </authorList>
    </citation>
    <scope>NUCLEOTIDE SEQUENCE</scope>
    <source>
        <strain evidence="2">UCB-OBI-ISO-001</strain>
        <tissue evidence="2">Gonad</tissue>
    </source>
</reference>
<sequence length="60" mass="6667">MVNVNISGGGKSANIFFLLSFFRLAIFVLTRLPVLQQNFTGIGLAHLTRIHHLSRNSINT</sequence>
<keyword evidence="1" id="KW-0472">Membrane</keyword>
<proteinExistence type="predicted"/>
<dbReference type="AlphaFoldDB" id="A0A0L8GXP4"/>
<feature type="transmembrane region" description="Helical" evidence="1">
    <location>
        <begin position="12"/>
        <end position="30"/>
    </location>
</feature>
<gene>
    <name evidence="2" type="ORF">OCBIM_22026215mg</name>
</gene>
<keyword evidence="1" id="KW-0812">Transmembrane</keyword>
<keyword evidence="1" id="KW-1133">Transmembrane helix</keyword>
<protein>
    <submittedName>
        <fullName evidence="2">Uncharacterized protein</fullName>
    </submittedName>
</protein>
<dbReference type="EMBL" id="KQ420017">
    <property type="protein sequence ID" value="KOF81677.1"/>
    <property type="molecule type" value="Genomic_DNA"/>
</dbReference>
<evidence type="ECO:0000313" key="2">
    <source>
        <dbReference type="EMBL" id="KOF81677.1"/>
    </source>
</evidence>
<accession>A0A0L8GXP4</accession>
<organism evidence="2">
    <name type="scientific">Octopus bimaculoides</name>
    <name type="common">California two-spotted octopus</name>
    <dbReference type="NCBI Taxonomy" id="37653"/>
    <lineage>
        <taxon>Eukaryota</taxon>
        <taxon>Metazoa</taxon>
        <taxon>Spiralia</taxon>
        <taxon>Lophotrochozoa</taxon>
        <taxon>Mollusca</taxon>
        <taxon>Cephalopoda</taxon>
        <taxon>Coleoidea</taxon>
        <taxon>Octopodiformes</taxon>
        <taxon>Octopoda</taxon>
        <taxon>Incirrata</taxon>
        <taxon>Octopodidae</taxon>
        <taxon>Octopus</taxon>
    </lineage>
</organism>